<evidence type="ECO:0000256" key="6">
    <source>
        <dbReference type="ARBA" id="ARBA00013709"/>
    </source>
</evidence>
<dbReference type="SUPFAM" id="SSF75217">
    <property type="entry name" value="alpha/beta knot"/>
    <property type="match status" value="1"/>
</dbReference>
<keyword evidence="8 14" id="KW-0489">Methyltransferase</keyword>
<evidence type="ECO:0000256" key="8">
    <source>
        <dbReference type="ARBA" id="ARBA00022603"/>
    </source>
</evidence>
<reference evidence="15" key="1">
    <citation type="submission" date="2022-12" db="EMBL/GenBank/DDBJ databases">
        <title>Reclassification of two methanogenic archaea species isolated from the Kolyma lowland permafrost.</title>
        <authorList>
            <person name="Trubitsyn V.E."/>
            <person name="Rivkina E.M."/>
            <person name="Shcherbakova V.A."/>
        </authorList>
    </citation>
    <scope>NUCLEOTIDE SEQUENCE</scope>
    <source>
        <strain evidence="15">M2</strain>
        <strain evidence="16">MK4</strain>
    </source>
</reference>
<evidence type="ECO:0000256" key="11">
    <source>
        <dbReference type="ARBA" id="ARBA00022694"/>
    </source>
</evidence>
<name>A0A9E5DL28_9EURY</name>
<evidence type="ECO:0000256" key="4">
    <source>
        <dbReference type="ARBA" id="ARBA00011738"/>
    </source>
</evidence>
<evidence type="ECO:0000256" key="7">
    <source>
        <dbReference type="ARBA" id="ARBA00022490"/>
    </source>
</evidence>
<dbReference type="PIRSF" id="PIRSF016123">
    <property type="entry name" value="UCP016123"/>
    <property type="match status" value="1"/>
</dbReference>
<evidence type="ECO:0000256" key="1">
    <source>
        <dbReference type="ARBA" id="ARBA00003959"/>
    </source>
</evidence>
<comment type="subcellular location">
    <subcellularLocation>
        <location evidence="2 14">Cytoplasm</location>
    </subcellularLocation>
</comment>
<evidence type="ECO:0000256" key="9">
    <source>
        <dbReference type="ARBA" id="ARBA00022679"/>
    </source>
</evidence>
<dbReference type="PANTHER" id="PTHR42197">
    <property type="entry name" value="TRNA (CYTIDINE(56)-2'-O)-METHYLTRANSFERASE"/>
    <property type="match status" value="1"/>
</dbReference>
<evidence type="ECO:0000256" key="14">
    <source>
        <dbReference type="HAMAP-Rule" id="MF_00077"/>
    </source>
</evidence>
<dbReference type="CDD" id="cd18083">
    <property type="entry name" value="aTrm56-like"/>
    <property type="match status" value="1"/>
</dbReference>
<comment type="caution">
    <text evidence="14">Lacks conserved residue(s) required for the propagation of feature annotation.</text>
</comment>
<dbReference type="PANTHER" id="PTHR42197:SF1">
    <property type="entry name" value="TRNA (CYTIDINE(56)-2'-O)-METHYLTRANSFERASE"/>
    <property type="match status" value="1"/>
</dbReference>
<proteinExistence type="inferred from homology"/>
<comment type="caution">
    <text evidence="15">The sequence shown here is derived from an EMBL/GenBank/DDBJ whole genome shotgun (WGS) entry which is preliminary data.</text>
</comment>
<dbReference type="EC" id="2.1.1.206" evidence="5 14"/>
<evidence type="ECO:0000256" key="12">
    <source>
        <dbReference type="ARBA" id="ARBA00029826"/>
    </source>
</evidence>
<keyword evidence="17" id="KW-1185">Reference proteome</keyword>
<comment type="similarity">
    <text evidence="3 14">Belongs to the aTrm56 family.</text>
</comment>
<accession>A0A9E5DL28</accession>
<evidence type="ECO:0000256" key="13">
    <source>
        <dbReference type="ARBA" id="ARBA00047792"/>
    </source>
</evidence>
<comment type="catalytic activity">
    <reaction evidence="13 14">
        <text>cytidine(56) in tRNA + S-adenosyl-L-methionine = 2'-O-methylcytidine(56) in tRNA + S-adenosyl-L-homocysteine + H(+)</text>
        <dbReference type="Rhea" id="RHEA:42968"/>
        <dbReference type="Rhea" id="RHEA-COMP:10308"/>
        <dbReference type="Rhea" id="RHEA-COMP:10309"/>
        <dbReference type="ChEBI" id="CHEBI:15378"/>
        <dbReference type="ChEBI" id="CHEBI:57856"/>
        <dbReference type="ChEBI" id="CHEBI:59789"/>
        <dbReference type="ChEBI" id="CHEBI:74495"/>
        <dbReference type="ChEBI" id="CHEBI:82748"/>
        <dbReference type="EC" id="2.1.1.206"/>
    </reaction>
</comment>
<feature type="binding site" evidence="14">
    <location>
        <position position="84"/>
    </location>
    <ligand>
        <name>S-adenosyl-L-methionine</name>
        <dbReference type="ChEBI" id="CHEBI:59789"/>
    </ligand>
</feature>
<dbReference type="AlphaFoldDB" id="A0A9E5DL28"/>
<dbReference type="InterPro" id="IPR029026">
    <property type="entry name" value="tRNA_m1G_MTases_N"/>
</dbReference>
<evidence type="ECO:0000313" key="15">
    <source>
        <dbReference type="EMBL" id="MCZ3366224.1"/>
    </source>
</evidence>
<dbReference type="EMBL" id="JAPVES010000025">
    <property type="protein sequence ID" value="MCZ3371548.1"/>
    <property type="molecule type" value="Genomic_DNA"/>
</dbReference>
<dbReference type="GO" id="GO:0005737">
    <property type="term" value="C:cytoplasm"/>
    <property type="evidence" value="ECO:0007669"/>
    <property type="project" value="UniProtKB-SubCell"/>
</dbReference>
<keyword evidence="7 14" id="KW-0963">Cytoplasm</keyword>
<dbReference type="RefSeq" id="WP_048082162.1">
    <property type="nucleotide sequence ID" value="NZ_JAPVER010000020.1"/>
</dbReference>
<dbReference type="NCBIfam" id="NF003048">
    <property type="entry name" value="PRK03958.1"/>
    <property type="match status" value="1"/>
</dbReference>
<dbReference type="Proteomes" id="UP001068021">
    <property type="component" value="Unassembled WGS sequence"/>
</dbReference>
<dbReference type="InterPro" id="IPR002845">
    <property type="entry name" value="tRNA_mtfrase_aTrm56"/>
</dbReference>
<organism evidence="15 17">
    <name type="scientific">Methanobacterium veterum</name>
    <dbReference type="NCBI Taxonomy" id="408577"/>
    <lineage>
        <taxon>Archaea</taxon>
        <taxon>Methanobacteriati</taxon>
        <taxon>Methanobacteriota</taxon>
        <taxon>Methanomada group</taxon>
        <taxon>Methanobacteria</taxon>
        <taxon>Methanobacteriales</taxon>
        <taxon>Methanobacteriaceae</taxon>
        <taxon>Methanobacterium</taxon>
    </lineage>
</organism>
<evidence type="ECO:0000256" key="2">
    <source>
        <dbReference type="ARBA" id="ARBA00004496"/>
    </source>
</evidence>
<keyword evidence="11 14" id="KW-0819">tRNA processing</keyword>
<dbReference type="EMBL" id="JAPVER010000020">
    <property type="protein sequence ID" value="MCZ3366224.1"/>
    <property type="molecule type" value="Genomic_DNA"/>
</dbReference>
<keyword evidence="9 14" id="KW-0808">Transferase</keyword>
<evidence type="ECO:0000313" key="17">
    <source>
        <dbReference type="Proteomes" id="UP001068021"/>
    </source>
</evidence>
<dbReference type="Gene3D" id="3.40.1280.10">
    <property type="match status" value="1"/>
</dbReference>
<dbReference type="HAMAP" id="MF_00077">
    <property type="entry name" value="tRNA_methyltr_aTrm56"/>
    <property type="match status" value="1"/>
</dbReference>
<dbReference type="InterPro" id="IPR029028">
    <property type="entry name" value="Alpha/beta_knot_MTases"/>
</dbReference>
<evidence type="ECO:0000256" key="10">
    <source>
        <dbReference type="ARBA" id="ARBA00022691"/>
    </source>
</evidence>
<evidence type="ECO:0000313" key="16">
    <source>
        <dbReference type="EMBL" id="MCZ3371548.1"/>
    </source>
</evidence>
<dbReference type="Proteomes" id="UP001074446">
    <property type="component" value="Unassembled WGS sequence"/>
</dbReference>
<comment type="function">
    <text evidence="1 14">Specifically catalyzes the AdoMet-dependent 2'-O-ribose methylation of cytidine at position 56 in tRNAs.</text>
</comment>
<gene>
    <name evidence="16" type="ORF">O3H35_02780</name>
    <name evidence="15" type="ORF">O3H54_10065</name>
</gene>
<dbReference type="GO" id="GO:0002128">
    <property type="term" value="P:tRNA nucleoside ribose methylation"/>
    <property type="evidence" value="ECO:0007669"/>
    <property type="project" value="UniProtKB-UniRule"/>
</dbReference>
<protein>
    <recommendedName>
        <fullName evidence="6 14">tRNA (cytidine(56)-2'-O)-methyltransferase</fullName>
        <ecNumber evidence="5 14">2.1.1.206</ecNumber>
    </recommendedName>
    <alternativeName>
        <fullName evidence="12 14">tRNA ribose 2'-O-methyltransferase aTrm56</fullName>
    </alternativeName>
</protein>
<dbReference type="GO" id="GO:0106059">
    <property type="term" value="F:tRNA (cytidine(56)-2'-O)-methyltransferase activity"/>
    <property type="evidence" value="ECO:0007669"/>
    <property type="project" value="UniProtKB-EC"/>
</dbReference>
<sequence>MKINVLRLDHRQKRDARITTHVCLTARAFGADGVILNGDEDTKLMENVKDVAKRWGGQFKVDYKKNYENLIDEWKNNGGEVVHLTMYGSQVHEVVSDIRKSPKDKLVVVGGSRVPTKVYKEADWNVSVTSQPHSEVSSLAVFLHMLFEGKELDKEFEGGKMKVIPTAEGKRVIINDNEEEKIE</sequence>
<evidence type="ECO:0000256" key="5">
    <source>
        <dbReference type="ARBA" id="ARBA00012624"/>
    </source>
</evidence>
<dbReference type="Pfam" id="PF01994">
    <property type="entry name" value="Trm56"/>
    <property type="match status" value="1"/>
</dbReference>
<keyword evidence="10 14" id="KW-0949">S-adenosyl-L-methionine</keyword>
<evidence type="ECO:0000256" key="3">
    <source>
        <dbReference type="ARBA" id="ARBA00010324"/>
    </source>
</evidence>
<comment type="subunit">
    <text evidence="4 14">Homodimer.</text>
</comment>